<dbReference type="AlphaFoldDB" id="A0A8H5TZA1"/>
<dbReference type="InterPro" id="IPR027377">
    <property type="entry name" value="ZAR1/RTP1-5-like_Znf-3CxxC"/>
</dbReference>
<dbReference type="Pfam" id="PF13695">
    <property type="entry name" value="Zn_ribbon_3CxxC"/>
    <property type="match status" value="1"/>
</dbReference>
<sequence length="165" mass="19062">MAIELTRDALEKVAAQFSGLLEWIKGPPNETINTVLNEEEPKSSLYPELHSLIAENLEQDGLEYTFRQNDQKWESNSIAIRIREYEGSQYNVQVYHQRCSRCEKPTRAKLNKLAYADRVAFHFKRWNGIDAVPPTVKVNRKSNHRKELCEGCKKGHCGDNRGTKK</sequence>
<accession>A0A8H5TZA1</accession>
<evidence type="ECO:0000313" key="5">
    <source>
        <dbReference type="EMBL" id="KAF5678193.1"/>
    </source>
</evidence>
<dbReference type="SMART" id="SM01328">
    <property type="entry name" value="zf-3CxxC"/>
    <property type="match status" value="1"/>
</dbReference>
<keyword evidence="1" id="KW-0479">Metal-binding</keyword>
<evidence type="ECO:0000256" key="2">
    <source>
        <dbReference type="ARBA" id="ARBA00022771"/>
    </source>
</evidence>
<reference evidence="5 6" key="1">
    <citation type="submission" date="2020-05" db="EMBL/GenBank/DDBJ databases">
        <title>Identification and distribution of gene clusters putatively required for synthesis of sphingolipid metabolism inhibitors in phylogenetically diverse species of the filamentous fungus Fusarium.</title>
        <authorList>
            <person name="Kim H.-S."/>
            <person name="Busman M."/>
            <person name="Brown D.W."/>
            <person name="Divon H."/>
            <person name="Uhlig S."/>
            <person name="Proctor R.H."/>
        </authorList>
    </citation>
    <scope>NUCLEOTIDE SEQUENCE [LARGE SCALE GENOMIC DNA]</scope>
    <source>
        <strain evidence="5 6">NRRL 25311</strain>
    </source>
</reference>
<protein>
    <recommendedName>
        <fullName evidence="4">3CxxC-type domain-containing protein</fullName>
    </recommendedName>
</protein>
<comment type="caution">
    <text evidence="5">The sequence shown here is derived from an EMBL/GenBank/DDBJ whole genome shotgun (WGS) entry which is preliminary data.</text>
</comment>
<organism evidence="5 6">
    <name type="scientific">Fusarium denticulatum</name>
    <dbReference type="NCBI Taxonomy" id="48507"/>
    <lineage>
        <taxon>Eukaryota</taxon>
        <taxon>Fungi</taxon>
        <taxon>Dikarya</taxon>
        <taxon>Ascomycota</taxon>
        <taxon>Pezizomycotina</taxon>
        <taxon>Sordariomycetes</taxon>
        <taxon>Hypocreomycetidae</taxon>
        <taxon>Hypocreales</taxon>
        <taxon>Nectriaceae</taxon>
        <taxon>Fusarium</taxon>
        <taxon>Fusarium fujikuroi species complex</taxon>
    </lineage>
</organism>
<evidence type="ECO:0000259" key="4">
    <source>
        <dbReference type="SMART" id="SM01328"/>
    </source>
</evidence>
<keyword evidence="6" id="KW-1185">Reference proteome</keyword>
<evidence type="ECO:0000313" key="6">
    <source>
        <dbReference type="Proteomes" id="UP000562682"/>
    </source>
</evidence>
<evidence type="ECO:0000256" key="1">
    <source>
        <dbReference type="ARBA" id="ARBA00022723"/>
    </source>
</evidence>
<keyword evidence="2" id="KW-0863">Zinc-finger</keyword>
<name>A0A8H5TZA1_9HYPO</name>
<gene>
    <name evidence="5" type="ORF">FDENT_8997</name>
</gene>
<dbReference type="Proteomes" id="UP000562682">
    <property type="component" value="Unassembled WGS sequence"/>
</dbReference>
<dbReference type="GO" id="GO:0008270">
    <property type="term" value="F:zinc ion binding"/>
    <property type="evidence" value="ECO:0007669"/>
    <property type="project" value="UniProtKB-KW"/>
</dbReference>
<feature type="domain" description="3CxxC-type" evidence="4">
    <location>
        <begin position="64"/>
        <end position="155"/>
    </location>
</feature>
<proteinExistence type="predicted"/>
<dbReference type="EMBL" id="JAAOAK010000270">
    <property type="protein sequence ID" value="KAF5678193.1"/>
    <property type="molecule type" value="Genomic_DNA"/>
</dbReference>
<evidence type="ECO:0000256" key="3">
    <source>
        <dbReference type="ARBA" id="ARBA00022833"/>
    </source>
</evidence>
<keyword evidence="3" id="KW-0862">Zinc</keyword>